<dbReference type="SMART" id="SM00729">
    <property type="entry name" value="Elp3"/>
    <property type="match status" value="1"/>
</dbReference>
<dbReference type="GO" id="GO:0051539">
    <property type="term" value="F:4 iron, 4 sulfur cluster binding"/>
    <property type="evidence" value="ECO:0007669"/>
    <property type="project" value="TreeGrafter"/>
</dbReference>
<dbReference type="GO" id="GO:0005737">
    <property type="term" value="C:cytoplasm"/>
    <property type="evidence" value="ECO:0007669"/>
    <property type="project" value="TreeGrafter"/>
</dbReference>
<dbReference type="PANTHER" id="PTHR13932">
    <property type="entry name" value="COPROPORPHYRINIGEN III OXIDASE"/>
    <property type="match status" value="1"/>
</dbReference>
<keyword evidence="4" id="KW-0408">Iron</keyword>
<keyword evidence="2" id="KW-0949">S-adenosyl-L-methionine</keyword>
<dbReference type="SUPFAM" id="SSF102114">
    <property type="entry name" value="Radical SAM enzymes"/>
    <property type="match status" value="1"/>
</dbReference>
<keyword evidence="8" id="KW-1185">Reference proteome</keyword>
<dbReference type="Pfam" id="PF04055">
    <property type="entry name" value="Radical_SAM"/>
    <property type="match status" value="1"/>
</dbReference>
<comment type="cofactor">
    <cofactor evidence="1">
        <name>[4Fe-4S] cluster</name>
        <dbReference type="ChEBI" id="CHEBI:49883"/>
    </cofactor>
</comment>
<dbReference type="InterPro" id="IPR034505">
    <property type="entry name" value="Coproporphyrinogen-III_oxidase"/>
</dbReference>
<dbReference type="InterPro" id="IPR058240">
    <property type="entry name" value="rSAM_sf"/>
</dbReference>
<dbReference type="AlphaFoldDB" id="A0A1H7UGG4"/>
<dbReference type="PANTHER" id="PTHR13932:SF5">
    <property type="entry name" value="RADICAL S-ADENOSYL METHIONINE DOMAIN-CONTAINING PROTEIN 1, MITOCHONDRIAL"/>
    <property type="match status" value="1"/>
</dbReference>
<keyword evidence="5" id="KW-0411">Iron-sulfur</keyword>
<dbReference type="Proteomes" id="UP000198744">
    <property type="component" value="Unassembled WGS sequence"/>
</dbReference>
<dbReference type="EMBL" id="FOBS01000001">
    <property type="protein sequence ID" value="SEL95899.1"/>
    <property type="molecule type" value="Genomic_DNA"/>
</dbReference>
<dbReference type="Gene3D" id="3.20.20.70">
    <property type="entry name" value="Aldolase class I"/>
    <property type="match status" value="1"/>
</dbReference>
<organism evidence="7 8">
    <name type="scientific">Syntrophus gentianae</name>
    <dbReference type="NCBI Taxonomy" id="43775"/>
    <lineage>
        <taxon>Bacteria</taxon>
        <taxon>Pseudomonadati</taxon>
        <taxon>Thermodesulfobacteriota</taxon>
        <taxon>Syntrophia</taxon>
        <taxon>Syntrophales</taxon>
        <taxon>Syntrophaceae</taxon>
        <taxon>Syntrophus</taxon>
    </lineage>
</organism>
<accession>A0A1H7UGG4</accession>
<gene>
    <name evidence="7" type="ORF">SAMN04489760_101168</name>
</gene>
<dbReference type="NCBIfam" id="NF006385">
    <property type="entry name" value="PRK08629.1"/>
    <property type="match status" value="1"/>
</dbReference>
<evidence type="ECO:0000256" key="4">
    <source>
        <dbReference type="ARBA" id="ARBA00023004"/>
    </source>
</evidence>
<sequence>MTTISLIIFFRSVSVFPLSEEGRLPPVQKEKSANRKINVISSLVGYMARRNFSRVMRFEEGQRPSLPAVSSGEPRLLYLHVPFCERLCPYCSFNRFVFEEGRCREYFSALRKEIRLYKEKGYNFGGVYVGGGTPTLLLDELEETLDLVRRCFSIREVSVETNPNHLVPERLERLSRIGINRLSVGIQSFNDDLLKAMDRYDKYGSGAEIVERLQQAQGRFDTLNADMIFNFPSQDMAMLDRDLDILLDLGVDQVTWYPLMVSDSTRQLVTRTLGAVGKGREKAFYERIRERLGREYRFSSAWCFSRKGTMIDEYIVDYDEYAGLGSGSIGYLDGVCYANTFDLAEYCRRLDRGELPLMAARTFTLEERMRYDFVMKLFSTKLNHSQLMAKYGGHLSPRLWLDLILFRLVGALRYSEPDWRLTKWGCYLWVVIMREFFTAVNNFRDFCRAEGRGADMPLSKIQEQTHE</sequence>
<dbReference type="GO" id="GO:0006779">
    <property type="term" value="P:porphyrin-containing compound biosynthetic process"/>
    <property type="evidence" value="ECO:0007669"/>
    <property type="project" value="TreeGrafter"/>
</dbReference>
<evidence type="ECO:0000256" key="2">
    <source>
        <dbReference type="ARBA" id="ARBA00022691"/>
    </source>
</evidence>
<protein>
    <submittedName>
        <fullName evidence="7">Coproporphyrinogen III oxidase</fullName>
    </submittedName>
</protein>
<evidence type="ECO:0000256" key="3">
    <source>
        <dbReference type="ARBA" id="ARBA00022723"/>
    </source>
</evidence>
<evidence type="ECO:0000259" key="6">
    <source>
        <dbReference type="PROSITE" id="PS51918"/>
    </source>
</evidence>
<dbReference type="SFLD" id="SFLDS00029">
    <property type="entry name" value="Radical_SAM"/>
    <property type="match status" value="1"/>
</dbReference>
<reference evidence="7 8" key="1">
    <citation type="submission" date="2016-10" db="EMBL/GenBank/DDBJ databases">
        <authorList>
            <person name="de Groot N.N."/>
        </authorList>
    </citation>
    <scope>NUCLEOTIDE SEQUENCE [LARGE SCALE GENOMIC DNA]</scope>
    <source>
        <strain evidence="7 8">DSM 8423</strain>
    </source>
</reference>
<dbReference type="CDD" id="cd01335">
    <property type="entry name" value="Radical_SAM"/>
    <property type="match status" value="1"/>
</dbReference>
<keyword evidence="3" id="KW-0479">Metal-binding</keyword>
<dbReference type="InterPro" id="IPR006638">
    <property type="entry name" value="Elp3/MiaA/NifB-like_rSAM"/>
</dbReference>
<name>A0A1H7UGG4_9BACT</name>
<feature type="domain" description="Radical SAM core" evidence="6">
    <location>
        <begin position="69"/>
        <end position="295"/>
    </location>
</feature>
<dbReference type="GO" id="GO:0046872">
    <property type="term" value="F:metal ion binding"/>
    <property type="evidence" value="ECO:0007669"/>
    <property type="project" value="UniProtKB-KW"/>
</dbReference>
<evidence type="ECO:0000313" key="8">
    <source>
        <dbReference type="Proteomes" id="UP000198744"/>
    </source>
</evidence>
<dbReference type="PROSITE" id="PS51918">
    <property type="entry name" value="RADICAL_SAM"/>
    <property type="match status" value="1"/>
</dbReference>
<dbReference type="SFLD" id="SFLDG01065">
    <property type="entry name" value="anaerobic_coproporphyrinogen-I"/>
    <property type="match status" value="1"/>
</dbReference>
<evidence type="ECO:0000256" key="1">
    <source>
        <dbReference type="ARBA" id="ARBA00001966"/>
    </source>
</evidence>
<dbReference type="InterPro" id="IPR013785">
    <property type="entry name" value="Aldolase_TIM"/>
</dbReference>
<evidence type="ECO:0000313" key="7">
    <source>
        <dbReference type="EMBL" id="SEL95899.1"/>
    </source>
</evidence>
<proteinExistence type="predicted"/>
<evidence type="ECO:0000256" key="5">
    <source>
        <dbReference type="ARBA" id="ARBA00023014"/>
    </source>
</evidence>
<dbReference type="InterPro" id="IPR007197">
    <property type="entry name" value="rSAM"/>
</dbReference>
<dbReference type="GO" id="GO:0003824">
    <property type="term" value="F:catalytic activity"/>
    <property type="evidence" value="ECO:0007669"/>
    <property type="project" value="InterPro"/>
</dbReference>
<dbReference type="STRING" id="43775.SAMN04489760_101168"/>